<organism evidence="12 13">
    <name type="scientific">Domibacillus iocasae</name>
    <dbReference type="NCBI Taxonomy" id="1714016"/>
    <lineage>
        <taxon>Bacteria</taxon>
        <taxon>Bacillati</taxon>
        <taxon>Bacillota</taxon>
        <taxon>Bacilli</taxon>
        <taxon>Bacillales</taxon>
        <taxon>Bacillaceae</taxon>
        <taxon>Domibacillus</taxon>
    </lineage>
</organism>
<keyword evidence="13" id="KW-1185">Reference proteome</keyword>
<dbReference type="PRINTS" id="PR00344">
    <property type="entry name" value="BCTRLSENSOR"/>
</dbReference>
<keyword evidence="6" id="KW-0418">Kinase</keyword>
<dbReference type="InterPro" id="IPR003594">
    <property type="entry name" value="HATPase_dom"/>
</dbReference>
<dbReference type="SMART" id="SM00388">
    <property type="entry name" value="HisKA"/>
    <property type="match status" value="1"/>
</dbReference>
<dbReference type="SMART" id="SM00091">
    <property type="entry name" value="PAS"/>
    <property type="match status" value="1"/>
</dbReference>
<dbReference type="SMART" id="SM00387">
    <property type="entry name" value="HATPase_c"/>
    <property type="match status" value="1"/>
</dbReference>
<dbReference type="RefSeq" id="WP_069939616.1">
    <property type="nucleotide sequence ID" value="NZ_MAMP01000024.1"/>
</dbReference>
<dbReference type="CDD" id="cd00130">
    <property type="entry name" value="PAS"/>
    <property type="match status" value="1"/>
</dbReference>
<keyword evidence="9" id="KW-0902">Two-component regulatory system</keyword>
<dbReference type="Pfam" id="PF13426">
    <property type="entry name" value="PAS_9"/>
    <property type="match status" value="1"/>
</dbReference>
<keyword evidence="5" id="KW-0547">Nucleotide-binding</keyword>
<dbReference type="InterPro" id="IPR035965">
    <property type="entry name" value="PAS-like_dom_sf"/>
</dbReference>
<keyword evidence="10" id="KW-0812">Transmembrane</keyword>
<evidence type="ECO:0000256" key="4">
    <source>
        <dbReference type="ARBA" id="ARBA00022679"/>
    </source>
</evidence>
<dbReference type="InterPro" id="IPR003661">
    <property type="entry name" value="HisK_dim/P_dom"/>
</dbReference>
<dbReference type="EMBL" id="MAMP01000024">
    <property type="protein sequence ID" value="OES43838.1"/>
    <property type="molecule type" value="Genomic_DNA"/>
</dbReference>
<dbReference type="SUPFAM" id="SSF55785">
    <property type="entry name" value="PYP-like sensor domain (PAS domain)"/>
    <property type="match status" value="1"/>
</dbReference>
<dbReference type="Gene3D" id="3.30.450.20">
    <property type="entry name" value="PAS domain"/>
    <property type="match status" value="1"/>
</dbReference>
<evidence type="ECO:0000313" key="12">
    <source>
        <dbReference type="EMBL" id="OES43838.1"/>
    </source>
</evidence>
<dbReference type="NCBIfam" id="TIGR00229">
    <property type="entry name" value="sensory_box"/>
    <property type="match status" value="1"/>
</dbReference>
<comment type="catalytic activity">
    <reaction evidence="1">
        <text>ATP + protein L-histidine = ADP + protein N-phospho-L-histidine.</text>
        <dbReference type="EC" id="2.7.13.3"/>
    </reaction>
</comment>
<evidence type="ECO:0000256" key="1">
    <source>
        <dbReference type="ARBA" id="ARBA00000085"/>
    </source>
</evidence>
<dbReference type="InterPro" id="IPR005467">
    <property type="entry name" value="His_kinase_dom"/>
</dbReference>
<dbReference type="InterPro" id="IPR036890">
    <property type="entry name" value="HATPase_C_sf"/>
</dbReference>
<dbReference type="SUPFAM" id="SSF47384">
    <property type="entry name" value="Homodimeric domain of signal transducing histidine kinase"/>
    <property type="match status" value="1"/>
</dbReference>
<keyword evidence="8" id="KW-0749">Sporulation</keyword>
<evidence type="ECO:0000256" key="8">
    <source>
        <dbReference type="ARBA" id="ARBA00022969"/>
    </source>
</evidence>
<evidence type="ECO:0000256" key="6">
    <source>
        <dbReference type="ARBA" id="ARBA00022777"/>
    </source>
</evidence>
<protein>
    <recommendedName>
        <fullName evidence="2">histidine kinase</fullName>
        <ecNumber evidence="2">2.7.13.3</ecNumber>
    </recommendedName>
</protein>
<gene>
    <name evidence="12" type="ORF">BA724_12135</name>
</gene>
<evidence type="ECO:0000256" key="5">
    <source>
        <dbReference type="ARBA" id="ARBA00022741"/>
    </source>
</evidence>
<dbReference type="FunFam" id="1.10.287.130:FF:000040">
    <property type="entry name" value="PAS domain-containing sensor histidine kinase"/>
    <property type="match status" value="1"/>
</dbReference>
<dbReference type="OrthoDB" id="9815750at2"/>
<proteinExistence type="predicted"/>
<dbReference type="InterPro" id="IPR000014">
    <property type="entry name" value="PAS"/>
</dbReference>
<dbReference type="Gene3D" id="3.30.565.10">
    <property type="entry name" value="Histidine kinase-like ATPase, C-terminal domain"/>
    <property type="match status" value="1"/>
</dbReference>
<dbReference type="CDD" id="cd00082">
    <property type="entry name" value="HisKA"/>
    <property type="match status" value="1"/>
</dbReference>
<keyword evidence="3" id="KW-0597">Phosphoprotein</keyword>
<keyword evidence="4" id="KW-0808">Transferase</keyword>
<evidence type="ECO:0000256" key="2">
    <source>
        <dbReference type="ARBA" id="ARBA00012438"/>
    </source>
</evidence>
<feature type="transmembrane region" description="Helical" evidence="10">
    <location>
        <begin position="6"/>
        <end position="25"/>
    </location>
</feature>
<dbReference type="Gene3D" id="1.10.287.130">
    <property type="match status" value="1"/>
</dbReference>
<dbReference type="Pfam" id="PF02518">
    <property type="entry name" value="HATPase_c"/>
    <property type="match status" value="1"/>
</dbReference>
<dbReference type="STRING" id="1714016.BA724_12135"/>
<keyword evidence="10" id="KW-1133">Transmembrane helix</keyword>
<evidence type="ECO:0000259" key="11">
    <source>
        <dbReference type="PROSITE" id="PS50109"/>
    </source>
</evidence>
<dbReference type="InterPro" id="IPR004358">
    <property type="entry name" value="Sig_transdc_His_kin-like_C"/>
</dbReference>
<feature type="domain" description="Histidine kinase" evidence="11">
    <location>
        <begin position="200"/>
        <end position="403"/>
    </location>
</feature>
<accession>A0A1E7DMC8</accession>
<evidence type="ECO:0000313" key="13">
    <source>
        <dbReference type="Proteomes" id="UP000095658"/>
    </source>
</evidence>
<dbReference type="PROSITE" id="PS50109">
    <property type="entry name" value="HIS_KIN"/>
    <property type="match status" value="1"/>
</dbReference>
<dbReference type="GO" id="GO:0005524">
    <property type="term" value="F:ATP binding"/>
    <property type="evidence" value="ECO:0007669"/>
    <property type="project" value="UniProtKB-KW"/>
</dbReference>
<dbReference type="InterPro" id="IPR036097">
    <property type="entry name" value="HisK_dim/P_sf"/>
</dbReference>
<evidence type="ECO:0000256" key="3">
    <source>
        <dbReference type="ARBA" id="ARBA00022553"/>
    </source>
</evidence>
<evidence type="ECO:0000256" key="9">
    <source>
        <dbReference type="ARBA" id="ARBA00023012"/>
    </source>
</evidence>
<dbReference type="CDD" id="cd00075">
    <property type="entry name" value="HATPase"/>
    <property type="match status" value="1"/>
</dbReference>
<evidence type="ECO:0000256" key="7">
    <source>
        <dbReference type="ARBA" id="ARBA00022840"/>
    </source>
</evidence>
<reference evidence="12 13" key="1">
    <citation type="submission" date="2016-06" db="EMBL/GenBank/DDBJ databases">
        <title>Domibacillus iocasae genome sequencing.</title>
        <authorList>
            <person name="Verma A."/>
            <person name="Pal Y."/>
            <person name="Ojha A.K."/>
            <person name="Krishnamurthi S."/>
        </authorList>
    </citation>
    <scope>NUCLEOTIDE SEQUENCE [LARGE SCALE GENOMIC DNA]</scope>
    <source>
        <strain evidence="12 13">DSM 29979</strain>
    </source>
</reference>
<dbReference type="EC" id="2.7.13.3" evidence="2"/>
<evidence type="ECO:0000256" key="10">
    <source>
        <dbReference type="SAM" id="Phobius"/>
    </source>
</evidence>
<keyword evidence="10" id="KW-0472">Membrane</keyword>
<dbReference type="AlphaFoldDB" id="A0A1E7DMC8"/>
<dbReference type="GO" id="GO:0030435">
    <property type="term" value="P:sporulation resulting in formation of a cellular spore"/>
    <property type="evidence" value="ECO:0007669"/>
    <property type="project" value="UniProtKB-KW"/>
</dbReference>
<dbReference type="SUPFAM" id="SSF55874">
    <property type="entry name" value="ATPase domain of HSP90 chaperone/DNA topoisomerase II/histidine kinase"/>
    <property type="match status" value="1"/>
</dbReference>
<dbReference type="PANTHER" id="PTHR43065:SF34">
    <property type="entry name" value="SPORULATION KINASE A"/>
    <property type="match status" value="1"/>
</dbReference>
<sequence>MIYIGRILTVAASVILTAIHLFIFNERIEKELIDFLVITSLAYFLGWQYDRAKLEGRRREENAESYRQLVELLPEAVFIHENESILYVNKAGEELLAASGKTELIGKSIYTFIKSDYQKLSFQHIKQVCREKTPVMNTEKELTCLDGRVIPCSVSSLFMPFQGKKTLLSIVKDLTSHKEQTAQLVEKSEKLALVGQLAAGIAHEIRNPLTSIKGFLQLTRMQGEHRDDYFDIMMTELDRINLIVSELLGVSKPVDVVFKKQAVTPMLEDVVALIQSQASMDNVQINLEIESDLPPLYCEENQLKQVFINVLKNAIEAMPDGGIISVEMKRKSGFITIQVIDEGIGIPAEHMPKIGEPFYTTKEKGTGLGLMTCMKIIESHGGELGISSEIEDGTTVEIRLPVT</sequence>
<keyword evidence="7" id="KW-0067">ATP-binding</keyword>
<comment type="caution">
    <text evidence="12">The sequence shown here is derived from an EMBL/GenBank/DDBJ whole genome shotgun (WGS) entry which is preliminary data.</text>
</comment>
<dbReference type="PANTHER" id="PTHR43065">
    <property type="entry name" value="SENSOR HISTIDINE KINASE"/>
    <property type="match status" value="1"/>
</dbReference>
<dbReference type="GO" id="GO:0000155">
    <property type="term" value="F:phosphorelay sensor kinase activity"/>
    <property type="evidence" value="ECO:0007669"/>
    <property type="project" value="InterPro"/>
</dbReference>
<dbReference type="Proteomes" id="UP000095658">
    <property type="component" value="Unassembled WGS sequence"/>
</dbReference>
<name>A0A1E7DMC8_9BACI</name>
<dbReference type="Pfam" id="PF00512">
    <property type="entry name" value="HisKA"/>
    <property type="match status" value="1"/>
</dbReference>